<accession>A0A2D0N7G2</accession>
<dbReference type="Gene3D" id="3.40.50.720">
    <property type="entry name" value="NAD(P)-binding Rossmann-like Domain"/>
    <property type="match status" value="1"/>
</dbReference>
<dbReference type="Pfam" id="PF00106">
    <property type="entry name" value="adh_short"/>
    <property type="match status" value="1"/>
</dbReference>
<dbReference type="EMBL" id="PDUD01000030">
    <property type="protein sequence ID" value="PHN03703.1"/>
    <property type="molecule type" value="Genomic_DNA"/>
</dbReference>
<name>A0A2D0N7G2_FLAN2</name>
<dbReference type="InterPro" id="IPR002347">
    <property type="entry name" value="SDR_fam"/>
</dbReference>
<dbReference type="GO" id="GO:0016491">
    <property type="term" value="F:oxidoreductase activity"/>
    <property type="evidence" value="ECO:0007669"/>
    <property type="project" value="UniProtKB-KW"/>
</dbReference>
<dbReference type="CDD" id="cd05327">
    <property type="entry name" value="retinol-DH_like_SDR_c_like"/>
    <property type="match status" value="1"/>
</dbReference>
<organism evidence="2 3">
    <name type="scientific">Flavilitoribacter nigricans (strain ATCC 23147 / DSM 23189 / NBRC 102662 / NCIMB 1420 / SS-2)</name>
    <name type="common">Lewinella nigricans</name>
    <dbReference type="NCBI Taxonomy" id="1122177"/>
    <lineage>
        <taxon>Bacteria</taxon>
        <taxon>Pseudomonadati</taxon>
        <taxon>Bacteroidota</taxon>
        <taxon>Saprospiria</taxon>
        <taxon>Saprospirales</taxon>
        <taxon>Lewinellaceae</taxon>
        <taxon>Flavilitoribacter</taxon>
    </lineage>
</organism>
<dbReference type="Proteomes" id="UP000223913">
    <property type="component" value="Unassembled WGS sequence"/>
</dbReference>
<dbReference type="InterPro" id="IPR036291">
    <property type="entry name" value="NAD(P)-bd_dom_sf"/>
</dbReference>
<reference evidence="2 3" key="1">
    <citation type="submission" date="2017-10" db="EMBL/GenBank/DDBJ databases">
        <title>The draft genome sequence of Lewinella nigricans NBRC 102662.</title>
        <authorList>
            <person name="Wang K."/>
        </authorList>
    </citation>
    <scope>NUCLEOTIDE SEQUENCE [LARGE SCALE GENOMIC DNA]</scope>
    <source>
        <strain evidence="2 3">NBRC 102662</strain>
    </source>
</reference>
<dbReference type="PRINTS" id="PR00081">
    <property type="entry name" value="GDHRDH"/>
</dbReference>
<comment type="caution">
    <text evidence="2">The sequence shown here is derived from an EMBL/GenBank/DDBJ whole genome shotgun (WGS) entry which is preliminary data.</text>
</comment>
<evidence type="ECO:0000313" key="2">
    <source>
        <dbReference type="EMBL" id="PHN03703.1"/>
    </source>
</evidence>
<dbReference type="SUPFAM" id="SSF51735">
    <property type="entry name" value="NAD(P)-binding Rossmann-fold domains"/>
    <property type="match status" value="1"/>
</dbReference>
<evidence type="ECO:0000256" key="1">
    <source>
        <dbReference type="ARBA" id="ARBA00023002"/>
    </source>
</evidence>
<dbReference type="PANTHER" id="PTHR43157">
    <property type="entry name" value="PHOSPHATIDYLINOSITOL-GLYCAN BIOSYNTHESIS CLASS F PROTEIN-RELATED"/>
    <property type="match status" value="1"/>
</dbReference>
<proteinExistence type="predicted"/>
<evidence type="ECO:0000313" key="3">
    <source>
        <dbReference type="Proteomes" id="UP000223913"/>
    </source>
</evidence>
<dbReference type="OrthoDB" id="5786478at2"/>
<dbReference type="PANTHER" id="PTHR43157:SF31">
    <property type="entry name" value="PHOSPHATIDYLINOSITOL-GLYCAN BIOSYNTHESIS CLASS F PROTEIN"/>
    <property type="match status" value="1"/>
</dbReference>
<protein>
    <submittedName>
        <fullName evidence="2">Retinol dehydrogenase</fullName>
    </submittedName>
</protein>
<keyword evidence="3" id="KW-1185">Reference proteome</keyword>
<keyword evidence="1" id="KW-0560">Oxidoreductase</keyword>
<dbReference type="RefSeq" id="WP_099153031.1">
    <property type="nucleotide sequence ID" value="NZ_PDUD01000030.1"/>
</dbReference>
<sequence length="279" mass="31095">MKVLITGGNRGIGKAAAEKLLNQNCEVIITVRDPQKGRAAISELKEKTGKSAINMVEGDLSDIQSCFTLADRIKDQHQDINCFISNAGVLMTEKQLNKDGLELNFMINYIAPYILCRELVPVLKENEGTRIVNVNSALYTKGKLQLEKTPKGDDFHPIKSYASSKLCNVLFALDLAEELEGTGLTINSVHPGVINTGLGDSKTILSRIIKLIKPFWKKPDYGAIAPVWVATSDELEGVSGKYFNEREEMAYIDYVKDEQLRQQLRNFTEELIKEKTANV</sequence>
<dbReference type="AlphaFoldDB" id="A0A2D0N7G2"/>
<gene>
    <name evidence="2" type="ORF">CRP01_25990</name>
</gene>